<keyword evidence="7 9" id="KW-0472">Membrane</keyword>
<dbReference type="InterPro" id="IPR002524">
    <property type="entry name" value="Cation_efflux"/>
</dbReference>
<feature type="transmembrane region" description="Helical" evidence="9">
    <location>
        <begin position="121"/>
        <end position="140"/>
    </location>
</feature>
<comment type="similarity">
    <text evidence="2">Belongs to the cation diffusion facilitator (CDF) transporter (TC 2.A.4) family. SLC30A subfamily.</text>
</comment>
<evidence type="ECO:0000259" key="10">
    <source>
        <dbReference type="Pfam" id="PF01545"/>
    </source>
</evidence>
<dbReference type="InterPro" id="IPR027470">
    <property type="entry name" value="Cation_efflux_CTD"/>
</dbReference>
<keyword evidence="13" id="KW-1185">Reference proteome</keyword>
<organism evidence="12 13">
    <name type="scientific">Trichogramma brassicae</name>
    <dbReference type="NCBI Taxonomy" id="86971"/>
    <lineage>
        <taxon>Eukaryota</taxon>
        <taxon>Metazoa</taxon>
        <taxon>Ecdysozoa</taxon>
        <taxon>Arthropoda</taxon>
        <taxon>Hexapoda</taxon>
        <taxon>Insecta</taxon>
        <taxon>Pterygota</taxon>
        <taxon>Neoptera</taxon>
        <taxon>Endopterygota</taxon>
        <taxon>Hymenoptera</taxon>
        <taxon>Apocrita</taxon>
        <taxon>Proctotrupomorpha</taxon>
        <taxon>Chalcidoidea</taxon>
        <taxon>Trichogrammatidae</taxon>
        <taxon>Trichogramma</taxon>
    </lineage>
</organism>
<keyword evidence="4 9" id="KW-0812">Transmembrane</keyword>
<evidence type="ECO:0000256" key="6">
    <source>
        <dbReference type="ARBA" id="ARBA00022989"/>
    </source>
</evidence>
<dbReference type="PANTHER" id="PTHR45820">
    <property type="entry name" value="FI23527P1"/>
    <property type="match status" value="1"/>
</dbReference>
<dbReference type="OrthoDB" id="29444at2759"/>
<dbReference type="Gene3D" id="1.20.1510.10">
    <property type="entry name" value="Cation efflux protein transmembrane domain"/>
    <property type="match status" value="1"/>
</dbReference>
<gene>
    <name evidence="12" type="ORF">TBRA_LOCUS6115</name>
</gene>
<evidence type="ECO:0000256" key="1">
    <source>
        <dbReference type="ARBA" id="ARBA00004141"/>
    </source>
</evidence>
<dbReference type="SUPFAM" id="SSF160240">
    <property type="entry name" value="Cation efflux protein cytoplasmic domain-like"/>
    <property type="match status" value="1"/>
</dbReference>
<evidence type="ECO:0000256" key="4">
    <source>
        <dbReference type="ARBA" id="ARBA00022692"/>
    </source>
</evidence>
<dbReference type="Pfam" id="PF01545">
    <property type="entry name" value="Cation_efflux"/>
    <property type="match status" value="1"/>
</dbReference>
<dbReference type="SUPFAM" id="SSF161111">
    <property type="entry name" value="Cation efflux protein transmembrane domain-like"/>
    <property type="match status" value="1"/>
</dbReference>
<dbReference type="Pfam" id="PF16916">
    <property type="entry name" value="ZT_dimer"/>
    <property type="match status" value="1"/>
</dbReference>
<dbReference type="AlphaFoldDB" id="A0A6H5I8C0"/>
<evidence type="ECO:0000256" key="3">
    <source>
        <dbReference type="ARBA" id="ARBA00022448"/>
    </source>
</evidence>
<dbReference type="InterPro" id="IPR036837">
    <property type="entry name" value="Cation_efflux_CTD_sf"/>
</dbReference>
<reference evidence="12 13" key="1">
    <citation type="submission" date="2020-02" db="EMBL/GenBank/DDBJ databases">
        <authorList>
            <person name="Ferguson B K."/>
        </authorList>
    </citation>
    <scope>NUCLEOTIDE SEQUENCE [LARGE SCALE GENOMIC DNA]</scope>
</reference>
<dbReference type="InterPro" id="IPR058533">
    <property type="entry name" value="Cation_efflux_TM"/>
</dbReference>
<feature type="domain" description="Cation efflux protein transmembrane" evidence="10">
    <location>
        <begin position="16"/>
        <end position="255"/>
    </location>
</feature>
<dbReference type="EMBL" id="CADCXV010000737">
    <property type="protein sequence ID" value="CAB0034217.1"/>
    <property type="molecule type" value="Genomic_DNA"/>
</dbReference>
<proteinExistence type="inferred from homology"/>
<feature type="transmembrane region" description="Helical" evidence="9">
    <location>
        <begin position="43"/>
        <end position="62"/>
    </location>
</feature>
<feature type="transmembrane region" description="Helical" evidence="9">
    <location>
        <begin position="83"/>
        <end position="101"/>
    </location>
</feature>
<dbReference type="PANTHER" id="PTHR45820:SF9">
    <property type="entry name" value="FI23527P1"/>
    <property type="match status" value="1"/>
</dbReference>
<feature type="transmembrane region" description="Helical" evidence="9">
    <location>
        <begin position="230"/>
        <end position="247"/>
    </location>
</feature>
<evidence type="ECO:0000256" key="7">
    <source>
        <dbReference type="ARBA" id="ARBA00023136"/>
    </source>
</evidence>
<accession>A0A6H5I8C0</accession>
<feature type="compositionally biased region" description="Low complexity" evidence="8">
    <location>
        <begin position="505"/>
        <end position="529"/>
    </location>
</feature>
<comment type="subcellular location">
    <subcellularLocation>
        <location evidence="1">Membrane</location>
        <topology evidence="1">Multi-pass membrane protein</topology>
    </subcellularLocation>
</comment>
<evidence type="ECO:0000256" key="9">
    <source>
        <dbReference type="SAM" id="Phobius"/>
    </source>
</evidence>
<evidence type="ECO:0000313" key="12">
    <source>
        <dbReference type="EMBL" id="CAB0034217.1"/>
    </source>
</evidence>
<feature type="transmembrane region" description="Helical" evidence="9">
    <location>
        <begin position="199"/>
        <end position="218"/>
    </location>
</feature>
<dbReference type="InterPro" id="IPR027469">
    <property type="entry name" value="Cation_efflux_TMD_sf"/>
</dbReference>
<protein>
    <recommendedName>
        <fullName evidence="14">Cation efflux protein cytoplasmic domain-containing protein</fullName>
    </recommendedName>
</protein>
<feature type="transmembrane region" description="Helical" evidence="9">
    <location>
        <begin position="15"/>
        <end position="37"/>
    </location>
</feature>
<name>A0A6H5I8C0_9HYME</name>
<feature type="region of interest" description="Disordered" evidence="8">
    <location>
        <begin position="480"/>
        <end position="541"/>
    </location>
</feature>
<evidence type="ECO:0000259" key="11">
    <source>
        <dbReference type="Pfam" id="PF16916"/>
    </source>
</evidence>
<dbReference type="GO" id="GO:0005385">
    <property type="term" value="F:zinc ion transmembrane transporter activity"/>
    <property type="evidence" value="ECO:0007669"/>
    <property type="project" value="TreeGrafter"/>
</dbReference>
<keyword evidence="6 9" id="KW-1133">Transmembrane helix</keyword>
<evidence type="ECO:0000313" key="13">
    <source>
        <dbReference type="Proteomes" id="UP000479190"/>
    </source>
</evidence>
<dbReference type="Proteomes" id="UP000479190">
    <property type="component" value="Unassembled WGS sequence"/>
</dbReference>
<dbReference type="GO" id="GO:0016020">
    <property type="term" value="C:membrane"/>
    <property type="evidence" value="ECO:0007669"/>
    <property type="project" value="UniProtKB-SubCell"/>
</dbReference>
<evidence type="ECO:0000256" key="5">
    <source>
        <dbReference type="ARBA" id="ARBA00022833"/>
    </source>
</evidence>
<feature type="domain" description="Cation efflux protein cytoplasmic" evidence="11">
    <location>
        <begin position="269"/>
        <end position="332"/>
    </location>
</feature>
<keyword evidence="5" id="KW-0862">Zinc</keyword>
<dbReference type="NCBIfam" id="TIGR01297">
    <property type="entry name" value="CDF"/>
    <property type="match status" value="1"/>
</dbReference>
<evidence type="ECO:0000256" key="2">
    <source>
        <dbReference type="ARBA" id="ARBA00008873"/>
    </source>
</evidence>
<keyword evidence="3" id="KW-0813">Transport</keyword>
<dbReference type="GO" id="GO:0010312">
    <property type="term" value="P:detoxification of zinc ion"/>
    <property type="evidence" value="ECO:0007669"/>
    <property type="project" value="TreeGrafter"/>
</dbReference>
<sequence>MAVKEWFRKLRPVQLYIVLALTVAYFVVAIIATYITHCLTLRMNAYHMVCNIVSLFGCIASIKQTRSEKRMKNTFGWARIDTVTMLVCCVLLASFCFSILVDSMSVLVHVIHKDAMHYPLTVMSIGAAGVLLNAICYFLIGGYTFNQGIFLHFTSDGNVILKRNLSKSNGTDVSMDSATRRSPLKQPMGQGWQEMCRDVLGCLLIIADAGLVHMYMYLEQSDLAAKIDPIFAIISSVLVMALSYKYMKESGMILLQTIPNHINIDLLQKELLAAFPDIVNVHDLHVWQLNGEKVVSTVHIIYADPSVCARITDQITSFFIEMGITHVTIQPEFSNMKPYLDPNTECLIRCQSKTCNNSTCCWATLDEDDHDHHHHHHHHHDHSKHEHVLNRKFSSKEILPADNVDLTKFKINIGEVNELTCSTPDIACSGGEQHREPPVKESIKLRAISAIELSHDRPLHQQLDVNVAVLNKPEDDASLASSKETSIAAAEDSEEREKSSYSLDQGSQQNVAIQQQQQQQQLAESNQQLAEPTKETPLAQS</sequence>
<evidence type="ECO:0000256" key="8">
    <source>
        <dbReference type="SAM" id="MobiDB-lite"/>
    </source>
</evidence>
<evidence type="ECO:0008006" key="14">
    <source>
        <dbReference type="Google" id="ProtNLM"/>
    </source>
</evidence>
<dbReference type="GO" id="GO:0006882">
    <property type="term" value="P:intracellular zinc ion homeostasis"/>
    <property type="evidence" value="ECO:0007669"/>
    <property type="project" value="TreeGrafter"/>
</dbReference>